<proteinExistence type="predicted"/>
<reference evidence="2" key="1">
    <citation type="journal article" date="2014" name="Proc. Natl. Acad. Sci. U.S.A.">
        <title>Extensive sampling of basidiomycete genomes demonstrates inadequacy of the white-rot/brown-rot paradigm for wood decay fungi.</title>
        <authorList>
            <person name="Riley R."/>
            <person name="Salamov A.A."/>
            <person name="Brown D.W."/>
            <person name="Nagy L.G."/>
            <person name="Floudas D."/>
            <person name="Held B.W."/>
            <person name="Levasseur A."/>
            <person name="Lombard V."/>
            <person name="Morin E."/>
            <person name="Otillar R."/>
            <person name="Lindquist E.A."/>
            <person name="Sun H."/>
            <person name="LaButti K.M."/>
            <person name="Schmutz J."/>
            <person name="Jabbour D."/>
            <person name="Luo H."/>
            <person name="Baker S.E."/>
            <person name="Pisabarro A.G."/>
            <person name="Walton J.D."/>
            <person name="Blanchette R.A."/>
            <person name="Henrissat B."/>
            <person name="Martin F."/>
            <person name="Cullen D."/>
            <person name="Hibbett D.S."/>
            <person name="Grigoriev I.V."/>
        </authorList>
    </citation>
    <scope>NUCLEOTIDE SEQUENCE [LARGE SCALE GENOMIC DNA]</scope>
    <source>
        <strain evidence="2">FD-172 SS1</strain>
    </source>
</reference>
<dbReference type="InParanoid" id="A0A067N347"/>
<dbReference type="EMBL" id="KL198022">
    <property type="protein sequence ID" value="KDQ18201.1"/>
    <property type="molecule type" value="Genomic_DNA"/>
</dbReference>
<dbReference type="Proteomes" id="UP000027195">
    <property type="component" value="Unassembled WGS sequence"/>
</dbReference>
<dbReference type="AlphaFoldDB" id="A0A067N347"/>
<dbReference type="HOGENOM" id="CLU_2196517_0_0_1"/>
<evidence type="ECO:0000313" key="2">
    <source>
        <dbReference type="Proteomes" id="UP000027195"/>
    </source>
</evidence>
<organism evidence="1 2">
    <name type="scientific">Botryobasidium botryosum (strain FD-172 SS1)</name>
    <dbReference type="NCBI Taxonomy" id="930990"/>
    <lineage>
        <taxon>Eukaryota</taxon>
        <taxon>Fungi</taxon>
        <taxon>Dikarya</taxon>
        <taxon>Basidiomycota</taxon>
        <taxon>Agaricomycotina</taxon>
        <taxon>Agaricomycetes</taxon>
        <taxon>Cantharellales</taxon>
        <taxon>Botryobasidiaceae</taxon>
        <taxon>Botryobasidium</taxon>
    </lineage>
</organism>
<protein>
    <submittedName>
        <fullName evidence="1">Uncharacterized protein</fullName>
    </submittedName>
</protein>
<name>A0A067N347_BOTB1</name>
<sequence>MHKLISTLKPDPIIIYGRVLGINEGDAFRRSELHSFSPPLSSFCLWAHYIVPDPRAQASAHACPGWYTWHAPPPRILTLGNHIKQRGSKCGDIISSTMAGACLFGRLW</sequence>
<evidence type="ECO:0000313" key="1">
    <source>
        <dbReference type="EMBL" id="KDQ18201.1"/>
    </source>
</evidence>
<accession>A0A067N347</accession>
<keyword evidence="2" id="KW-1185">Reference proteome</keyword>
<gene>
    <name evidence="1" type="ORF">BOTBODRAFT_553293</name>
</gene>